<comment type="similarity">
    <text evidence="2">Belongs to the TsaE family.</text>
</comment>
<evidence type="ECO:0000256" key="1">
    <source>
        <dbReference type="ARBA" id="ARBA00004496"/>
    </source>
</evidence>
<reference evidence="12" key="1">
    <citation type="submission" date="2016-08" db="EMBL/GenBank/DDBJ databases">
        <authorList>
            <person name="Seilhamer J.J."/>
        </authorList>
    </citation>
    <scope>NUCLEOTIDE SEQUENCE</scope>
    <source>
        <strain evidence="12">86</strain>
    </source>
</reference>
<dbReference type="GO" id="GO:0002949">
    <property type="term" value="P:tRNA threonylcarbamoyladenosine modification"/>
    <property type="evidence" value="ECO:0007669"/>
    <property type="project" value="InterPro"/>
</dbReference>
<evidence type="ECO:0000259" key="11">
    <source>
        <dbReference type="Pfam" id="PF01636"/>
    </source>
</evidence>
<keyword evidence="4" id="KW-0963">Cytoplasm</keyword>
<proteinExistence type="inferred from homology"/>
<evidence type="ECO:0000256" key="2">
    <source>
        <dbReference type="ARBA" id="ARBA00007599"/>
    </source>
</evidence>
<dbReference type="GO" id="GO:0005737">
    <property type="term" value="C:cytoplasm"/>
    <property type="evidence" value="ECO:0007669"/>
    <property type="project" value="UniProtKB-SubCell"/>
</dbReference>
<protein>
    <recommendedName>
        <fullName evidence="3">tRNA threonylcarbamoyladenosine biosynthesis protein TsaE</fullName>
    </recommendedName>
    <alternativeName>
        <fullName evidence="10">t(6)A37 threonylcarbamoyladenosine biosynthesis protein TsaE</fullName>
    </alternativeName>
</protein>
<dbReference type="GO" id="GO:0046872">
    <property type="term" value="F:metal ion binding"/>
    <property type="evidence" value="ECO:0007669"/>
    <property type="project" value="UniProtKB-KW"/>
</dbReference>
<dbReference type="Gene3D" id="3.40.50.300">
    <property type="entry name" value="P-loop containing nucleotide triphosphate hydrolases"/>
    <property type="match status" value="1"/>
</dbReference>
<evidence type="ECO:0000256" key="5">
    <source>
        <dbReference type="ARBA" id="ARBA00022694"/>
    </source>
</evidence>
<dbReference type="AlphaFoldDB" id="A0A212LJZ0"/>
<evidence type="ECO:0000256" key="8">
    <source>
        <dbReference type="ARBA" id="ARBA00022840"/>
    </source>
</evidence>
<dbReference type="InterPro" id="IPR011009">
    <property type="entry name" value="Kinase-like_dom_sf"/>
</dbReference>
<dbReference type="InterPro" id="IPR027417">
    <property type="entry name" value="P-loop_NTPase"/>
</dbReference>
<dbReference type="InterPro" id="IPR003442">
    <property type="entry name" value="T6A_TsaE"/>
</dbReference>
<dbReference type="InterPro" id="IPR002575">
    <property type="entry name" value="Aminoglycoside_PTrfase"/>
</dbReference>
<evidence type="ECO:0000313" key="12">
    <source>
        <dbReference type="EMBL" id="SCM77699.1"/>
    </source>
</evidence>
<evidence type="ECO:0000256" key="10">
    <source>
        <dbReference type="ARBA" id="ARBA00032441"/>
    </source>
</evidence>
<gene>
    <name evidence="12" type="ORF">KL86PLE_60014</name>
</gene>
<dbReference type="EMBL" id="FMJD01000010">
    <property type="protein sequence ID" value="SCM77699.1"/>
    <property type="molecule type" value="Genomic_DNA"/>
</dbReference>
<comment type="subcellular location">
    <subcellularLocation>
        <location evidence="1">Cytoplasm</location>
    </subcellularLocation>
</comment>
<evidence type="ECO:0000256" key="3">
    <source>
        <dbReference type="ARBA" id="ARBA00019010"/>
    </source>
</evidence>
<evidence type="ECO:0000256" key="6">
    <source>
        <dbReference type="ARBA" id="ARBA00022723"/>
    </source>
</evidence>
<keyword evidence="5" id="KW-0819">tRNA processing</keyword>
<dbReference type="SUPFAM" id="SSF52540">
    <property type="entry name" value="P-loop containing nucleoside triphosphate hydrolases"/>
    <property type="match status" value="1"/>
</dbReference>
<accession>A0A212LJZ0</accession>
<evidence type="ECO:0000256" key="4">
    <source>
        <dbReference type="ARBA" id="ARBA00022490"/>
    </source>
</evidence>
<keyword evidence="7" id="KW-0547">Nucleotide-binding</keyword>
<dbReference type="Pfam" id="PF01636">
    <property type="entry name" value="APH"/>
    <property type="match status" value="1"/>
</dbReference>
<keyword evidence="9" id="KW-0460">Magnesium</keyword>
<dbReference type="PANTHER" id="PTHR33540">
    <property type="entry name" value="TRNA THREONYLCARBAMOYLADENOSINE BIOSYNTHESIS PROTEIN TSAE"/>
    <property type="match status" value="1"/>
</dbReference>
<dbReference type="NCBIfam" id="TIGR00150">
    <property type="entry name" value="T6A_YjeE"/>
    <property type="match status" value="1"/>
</dbReference>
<name>A0A212LJZ0_9HYPH</name>
<dbReference type="SUPFAM" id="SSF56112">
    <property type="entry name" value="Protein kinase-like (PK-like)"/>
    <property type="match status" value="1"/>
</dbReference>
<dbReference type="Gene3D" id="3.30.200.20">
    <property type="entry name" value="Phosphorylase Kinase, domain 1"/>
    <property type="match status" value="1"/>
</dbReference>
<keyword evidence="8" id="KW-0067">ATP-binding</keyword>
<dbReference type="PANTHER" id="PTHR33540:SF2">
    <property type="entry name" value="TRNA THREONYLCARBAMOYLADENOSINE BIOSYNTHESIS PROTEIN TSAE"/>
    <property type="match status" value="1"/>
</dbReference>
<evidence type="ECO:0000256" key="7">
    <source>
        <dbReference type="ARBA" id="ARBA00022741"/>
    </source>
</evidence>
<organism evidence="12">
    <name type="scientific">uncultured Pleomorphomonas sp</name>
    <dbReference type="NCBI Taxonomy" id="442121"/>
    <lineage>
        <taxon>Bacteria</taxon>
        <taxon>Pseudomonadati</taxon>
        <taxon>Pseudomonadota</taxon>
        <taxon>Alphaproteobacteria</taxon>
        <taxon>Hyphomicrobiales</taxon>
        <taxon>Pleomorphomonadaceae</taxon>
        <taxon>Pleomorphomonas</taxon>
        <taxon>environmental samples</taxon>
    </lineage>
</organism>
<dbReference type="Pfam" id="PF02367">
    <property type="entry name" value="TsaE"/>
    <property type="match status" value="1"/>
</dbReference>
<sequence length="503" mass="55983">MSPSYRKTVSVVDEAGTRRLADDIAAIARPGDVIALHGDLGMGKSAFARAVVRRLAGDPGLEVPSPTFTLLQSYETARFPVHHFDLYRLADPDELIEIGFAEAVGEGLSLIEWPDRAGEELSAERLDIVISEGEGLDGRRFSLEARDGGWADRLDETFAVRDLLGRAGFQGAERRHLHGDASTRSFERATAGGDAAVVMRWPAWRAYMKRADDDRYEEIVHLADNLTAFSAIADTLRRHGFRSPRVLDCDIKRRLMLVEDLGSDGIVRDDAPIAERYLVAAQRLADLAAVAWPEIAVDDAGGRWPMPRYDRRALATEVGLFAAWYMPRLTGAPMAADARAEWDGLWDELLARFDDDQRRLVLRDYHSPNILWQASGDPIGMIDFQDGLLGSPAYDFAALVTDARVDIPDELAAAMTAAYVDRRRTFDAGFDAADFAERAVILGAQRNAKILGRFVEYAARTGRSHHLRFLPRIRRNFEKALDDKVLAGVKLWYERLAPPAVRP</sequence>
<feature type="domain" description="Aminoglycoside phosphotransferase" evidence="11">
    <location>
        <begin position="177"/>
        <end position="424"/>
    </location>
</feature>
<dbReference type="GO" id="GO:0005524">
    <property type="term" value="F:ATP binding"/>
    <property type="evidence" value="ECO:0007669"/>
    <property type="project" value="UniProtKB-KW"/>
</dbReference>
<evidence type="ECO:0000256" key="9">
    <source>
        <dbReference type="ARBA" id="ARBA00022842"/>
    </source>
</evidence>
<keyword evidence="6" id="KW-0479">Metal-binding</keyword>
<dbReference type="Gene3D" id="3.90.1200.10">
    <property type="match status" value="1"/>
</dbReference>